<keyword evidence="2" id="KW-1185">Reference proteome</keyword>
<evidence type="ECO:0008006" key="3">
    <source>
        <dbReference type="Google" id="ProtNLM"/>
    </source>
</evidence>
<evidence type="ECO:0000313" key="1">
    <source>
        <dbReference type="EMBL" id="GBC59250.1"/>
    </source>
</evidence>
<dbReference type="AlphaFoldDB" id="A0A401FQL7"/>
<organism evidence="1 2">
    <name type="scientific">Desulfonema ishimotonii</name>
    <dbReference type="NCBI Taxonomy" id="45657"/>
    <lineage>
        <taxon>Bacteria</taxon>
        <taxon>Pseudomonadati</taxon>
        <taxon>Thermodesulfobacteriota</taxon>
        <taxon>Desulfobacteria</taxon>
        <taxon>Desulfobacterales</taxon>
        <taxon>Desulfococcaceae</taxon>
        <taxon>Desulfonema</taxon>
    </lineage>
</organism>
<dbReference type="EMBL" id="BEXT01000001">
    <property type="protein sequence ID" value="GBC59250.1"/>
    <property type="molecule type" value="Genomic_DNA"/>
</dbReference>
<proteinExistence type="predicted"/>
<evidence type="ECO:0000313" key="2">
    <source>
        <dbReference type="Proteomes" id="UP000288096"/>
    </source>
</evidence>
<sequence length="309" mass="35485">MFYRLRNSLKYGVFNFQTRAIFDTPPIAMASTPKYSLHALVCRRDLQMYLLSVKSFMTRVPGALVVAHSDGSLDAGDLRILEAHLPGLQIVPREAAEKKAQDHADPFIQNLRHYGGTFDRLIDSVLWRQGYRHIQMDSDILTTKSPDYIIRWVESGNRPFVISDYEKKETREISPNQPANEHIQTQLEKNQQAISEKTGMDFGNTIGLCSGLYGWQNELLPEDIRKLVETCESLGFDMKKWGAEQVITTWLLNAKGAERLPVKAYINLQENVFRFRESASMIHFIGSHRFRAGWYARMAKKEIARLMAL</sequence>
<protein>
    <recommendedName>
        <fullName evidence="3">Glycosyl transferase</fullName>
    </recommendedName>
</protein>
<reference evidence="2" key="2">
    <citation type="submission" date="2019-01" db="EMBL/GenBank/DDBJ databases">
        <title>Genome sequence of Desulfonema ishimotonii strain Tokyo 01.</title>
        <authorList>
            <person name="Fukui M."/>
        </authorList>
    </citation>
    <scope>NUCLEOTIDE SEQUENCE [LARGE SCALE GENOMIC DNA]</scope>
    <source>
        <strain evidence="2">Tokyo 01</strain>
    </source>
</reference>
<gene>
    <name evidence="1" type="ORF">DENIS_0186</name>
</gene>
<accession>A0A401FQL7</accession>
<reference evidence="2" key="1">
    <citation type="submission" date="2017-11" db="EMBL/GenBank/DDBJ databases">
        <authorList>
            <person name="Watanabe M."/>
            <person name="Kojima H."/>
        </authorList>
    </citation>
    <scope>NUCLEOTIDE SEQUENCE [LARGE SCALE GENOMIC DNA]</scope>
    <source>
        <strain evidence="2">Tokyo 01</strain>
    </source>
</reference>
<comment type="caution">
    <text evidence="1">The sequence shown here is derived from an EMBL/GenBank/DDBJ whole genome shotgun (WGS) entry which is preliminary data.</text>
</comment>
<name>A0A401FQL7_9BACT</name>
<dbReference type="Proteomes" id="UP000288096">
    <property type="component" value="Unassembled WGS sequence"/>
</dbReference>